<dbReference type="Proteomes" id="UP000279307">
    <property type="component" value="Chromosome 7"/>
</dbReference>
<keyword evidence="1" id="KW-0175">Coiled coil</keyword>
<name>A0A026WER2_OOCBI</name>
<dbReference type="Proteomes" id="UP000053097">
    <property type="component" value="Unassembled WGS sequence"/>
</dbReference>
<reference evidence="4" key="3">
    <citation type="submission" date="2018-07" db="EMBL/GenBank/DDBJ databases">
        <authorList>
            <person name="Mckenzie S.K."/>
            <person name="Kronauer D.J.C."/>
        </authorList>
    </citation>
    <scope>NUCLEOTIDE SEQUENCE</scope>
    <source>
        <strain evidence="4">Clonal line C1</strain>
    </source>
</reference>
<dbReference type="AlphaFoldDB" id="A0A026WER2"/>
<keyword evidence="5" id="KW-1185">Reference proteome</keyword>
<feature type="region of interest" description="Disordered" evidence="2">
    <location>
        <begin position="1"/>
        <end position="30"/>
    </location>
</feature>
<proteinExistence type="predicted"/>
<accession>A0A026WER2</accession>
<evidence type="ECO:0000256" key="1">
    <source>
        <dbReference type="SAM" id="Coils"/>
    </source>
</evidence>
<feature type="compositionally biased region" description="Basic and acidic residues" evidence="2">
    <location>
        <begin position="14"/>
        <end position="28"/>
    </location>
</feature>
<evidence type="ECO:0000256" key="2">
    <source>
        <dbReference type="SAM" id="MobiDB-lite"/>
    </source>
</evidence>
<protein>
    <submittedName>
        <fullName evidence="3">Uncharacterized protein</fullName>
    </submittedName>
</protein>
<reference evidence="3 5" key="1">
    <citation type="journal article" date="2014" name="Curr. Biol.">
        <title>The genome of the clonal raider ant Cerapachys biroi.</title>
        <authorList>
            <person name="Oxley P.R."/>
            <person name="Ji L."/>
            <person name="Fetter-Pruneda I."/>
            <person name="McKenzie S.K."/>
            <person name="Li C."/>
            <person name="Hu H."/>
            <person name="Zhang G."/>
            <person name="Kronauer D.J."/>
        </authorList>
    </citation>
    <scope>NUCLEOTIDE SEQUENCE [LARGE SCALE GENOMIC DNA]</scope>
</reference>
<gene>
    <name evidence="4" type="ORF">DMN91_007317</name>
    <name evidence="3" type="ORF">X777_04874</name>
</gene>
<evidence type="ECO:0000313" key="3">
    <source>
        <dbReference type="EMBL" id="EZA54590.1"/>
    </source>
</evidence>
<dbReference type="EMBL" id="KK107238">
    <property type="protein sequence ID" value="EZA54590.1"/>
    <property type="molecule type" value="Genomic_DNA"/>
</dbReference>
<evidence type="ECO:0000313" key="4">
    <source>
        <dbReference type="EMBL" id="RLU20704.1"/>
    </source>
</evidence>
<evidence type="ECO:0000313" key="5">
    <source>
        <dbReference type="Proteomes" id="UP000053097"/>
    </source>
</evidence>
<sequence length="159" mass="18216">MDANAVSSKNTSVNDERDKQSKSRHGDVPVEVVEAMDSAEQLDNEPKAEETEMLLEQLKKLQEENKQLASENTQMSVAFKQLAEENERLKEDAMKNHEFQQLQENVEKHAATVAFNALRTVFTPGQIKRIMSPNSSRVTWCSKKEKRKLKHMCNKQSVQ</sequence>
<dbReference type="EMBL" id="QOIP01000007">
    <property type="protein sequence ID" value="RLU20704.1"/>
    <property type="molecule type" value="Genomic_DNA"/>
</dbReference>
<reference evidence="4 6" key="2">
    <citation type="journal article" date="2018" name="Genome Res.">
        <title>The genomic architecture and molecular evolution of ant odorant receptors.</title>
        <authorList>
            <person name="McKenzie S.K."/>
            <person name="Kronauer D.J.C."/>
        </authorList>
    </citation>
    <scope>NUCLEOTIDE SEQUENCE [LARGE SCALE GENOMIC DNA]</scope>
    <source>
        <strain evidence="4">Clonal line C1</strain>
    </source>
</reference>
<feature type="coiled-coil region" evidence="1">
    <location>
        <begin position="48"/>
        <end position="92"/>
    </location>
</feature>
<feature type="compositionally biased region" description="Polar residues" evidence="2">
    <location>
        <begin position="1"/>
        <end position="13"/>
    </location>
</feature>
<organism evidence="3 5">
    <name type="scientific">Ooceraea biroi</name>
    <name type="common">Clonal raider ant</name>
    <name type="synonym">Cerapachys biroi</name>
    <dbReference type="NCBI Taxonomy" id="2015173"/>
    <lineage>
        <taxon>Eukaryota</taxon>
        <taxon>Metazoa</taxon>
        <taxon>Ecdysozoa</taxon>
        <taxon>Arthropoda</taxon>
        <taxon>Hexapoda</taxon>
        <taxon>Insecta</taxon>
        <taxon>Pterygota</taxon>
        <taxon>Neoptera</taxon>
        <taxon>Endopterygota</taxon>
        <taxon>Hymenoptera</taxon>
        <taxon>Apocrita</taxon>
        <taxon>Aculeata</taxon>
        <taxon>Formicoidea</taxon>
        <taxon>Formicidae</taxon>
        <taxon>Dorylinae</taxon>
        <taxon>Ooceraea</taxon>
    </lineage>
</organism>
<evidence type="ECO:0000313" key="6">
    <source>
        <dbReference type="Proteomes" id="UP000279307"/>
    </source>
</evidence>
<dbReference type="OrthoDB" id="6628944at2759"/>